<keyword evidence="1" id="KW-0472">Membrane</keyword>
<reference evidence="2 3" key="1">
    <citation type="submission" date="2017-05" db="EMBL/GenBank/DDBJ databases">
        <authorList>
            <person name="Varghese N."/>
            <person name="Submissions S."/>
        </authorList>
    </citation>
    <scope>NUCLEOTIDE SEQUENCE [LARGE SCALE GENOMIC DNA]</scope>
    <source>
        <strain evidence="2 3">DSM 100094</strain>
    </source>
</reference>
<dbReference type="AlphaFoldDB" id="A0A521ATY1"/>
<keyword evidence="1" id="KW-1133">Transmembrane helix</keyword>
<proteinExistence type="predicted"/>
<name>A0A521ATY1_9RHOB</name>
<dbReference type="EMBL" id="FXTK01000001">
    <property type="protein sequence ID" value="SMO38283.1"/>
    <property type="molecule type" value="Genomic_DNA"/>
</dbReference>
<gene>
    <name evidence="2" type="ORF">SAMN06265221_101359</name>
</gene>
<dbReference type="Proteomes" id="UP000319014">
    <property type="component" value="Unassembled WGS sequence"/>
</dbReference>
<feature type="transmembrane region" description="Helical" evidence="1">
    <location>
        <begin position="42"/>
        <end position="64"/>
    </location>
</feature>
<keyword evidence="3" id="KW-1185">Reference proteome</keyword>
<keyword evidence="1" id="KW-0812">Transmembrane</keyword>
<evidence type="ECO:0000313" key="3">
    <source>
        <dbReference type="Proteomes" id="UP000319014"/>
    </source>
</evidence>
<accession>A0A521ATY1</accession>
<feature type="transmembrane region" description="Helical" evidence="1">
    <location>
        <begin position="7"/>
        <end position="30"/>
    </location>
</feature>
<evidence type="ECO:0000256" key="1">
    <source>
        <dbReference type="SAM" id="Phobius"/>
    </source>
</evidence>
<protein>
    <submittedName>
        <fullName evidence="2">Uncharacterized protein</fullName>
    </submittedName>
</protein>
<evidence type="ECO:0000313" key="2">
    <source>
        <dbReference type="EMBL" id="SMO38283.1"/>
    </source>
</evidence>
<sequence>MRRIEGGGICAALSIVLFPLYILAFFPVFGRFVNSPEWFARTMHLTLLAPVVFGLCGGLFGWLIPPKARAGGEAARFTSPRFFPSVRWRVGWLCTSHPMLQRC</sequence>
<organism evidence="2 3">
    <name type="scientific">Paracoccus laeviglucosivorans</name>
    <dbReference type="NCBI Taxonomy" id="1197861"/>
    <lineage>
        <taxon>Bacteria</taxon>
        <taxon>Pseudomonadati</taxon>
        <taxon>Pseudomonadota</taxon>
        <taxon>Alphaproteobacteria</taxon>
        <taxon>Rhodobacterales</taxon>
        <taxon>Paracoccaceae</taxon>
        <taxon>Paracoccus</taxon>
    </lineage>
</organism>